<proteinExistence type="predicted"/>
<dbReference type="Proteomes" id="UP001059380">
    <property type="component" value="Chromosome"/>
</dbReference>
<evidence type="ECO:0000313" key="1">
    <source>
        <dbReference type="EMBL" id="UWZ82689.1"/>
    </source>
</evidence>
<dbReference type="RefSeq" id="WP_260791877.1">
    <property type="nucleotide sequence ID" value="NZ_CP093313.1"/>
</dbReference>
<sequence length="324" mass="35588">MLLTLRSFLLLVPTVLYFLALCCAVLLLPEDAETEQPAASADADRGVSIEIANVLFRYSPELTVNIVRLRGSLLPAKGHAVVSFNDASSFVVATDAAEMRMSTAQLSALMNSWLLASPKAQLKDVRIAAEGDRLLIRGTMKKGLHVPFSSRATVGISNDNRIRIWVEKVKAADLPVKGLMDAMGMSLDDLISQKGLRGLSVDKDAFLIDPQSAFPPPQIRAKISGVKIVGQGLVLTFGQGAPKLQPRPWKNYMAMRGGTMQYGREQMFDSDLAMIDSTPSDPFEFYLNNYWCQMVAGNIKAQPDKSMRVYVPDWSKMAKAACKR</sequence>
<reference evidence="1" key="1">
    <citation type="submission" date="2021-04" db="EMBL/GenBank/DDBJ databases">
        <title>Phylogenetic analysis of Acidobacteriaceae.</title>
        <authorList>
            <person name="Qiu L."/>
            <person name="Zhang Q."/>
        </authorList>
    </citation>
    <scope>NUCLEOTIDE SEQUENCE</scope>
    <source>
        <strain evidence="1">DSM 25168</strain>
    </source>
</reference>
<dbReference type="AlphaFoldDB" id="A0A9J7BJQ1"/>
<evidence type="ECO:0000313" key="2">
    <source>
        <dbReference type="Proteomes" id="UP001059380"/>
    </source>
</evidence>
<protein>
    <submittedName>
        <fullName evidence="1">Uncharacterized protein</fullName>
    </submittedName>
</protein>
<name>A0A9J7BJQ1_9BACT</name>
<accession>A0A9J7BJQ1</accession>
<organism evidence="1 2">
    <name type="scientific">Occallatibacter riparius</name>
    <dbReference type="NCBI Taxonomy" id="1002689"/>
    <lineage>
        <taxon>Bacteria</taxon>
        <taxon>Pseudomonadati</taxon>
        <taxon>Acidobacteriota</taxon>
        <taxon>Terriglobia</taxon>
        <taxon>Terriglobales</taxon>
        <taxon>Acidobacteriaceae</taxon>
        <taxon>Occallatibacter</taxon>
    </lineage>
</organism>
<keyword evidence="2" id="KW-1185">Reference proteome</keyword>
<dbReference type="KEGG" id="orp:MOP44_19215"/>
<gene>
    <name evidence="1" type="ORF">MOP44_19215</name>
</gene>
<dbReference type="EMBL" id="CP093313">
    <property type="protein sequence ID" value="UWZ82689.1"/>
    <property type="molecule type" value="Genomic_DNA"/>
</dbReference>